<keyword evidence="2 4" id="KW-0863">Zinc-finger</keyword>
<dbReference type="InterPro" id="IPR001841">
    <property type="entry name" value="Znf_RING"/>
</dbReference>
<keyword evidence="1" id="KW-0479">Metal-binding</keyword>
<reference evidence="7" key="1">
    <citation type="journal article" date="2023" name="Mol. Phylogenet. Evol.">
        <title>Genome-scale phylogeny and comparative genomics of the fungal order Sordariales.</title>
        <authorList>
            <person name="Hensen N."/>
            <person name="Bonometti L."/>
            <person name="Westerberg I."/>
            <person name="Brannstrom I.O."/>
            <person name="Guillou S."/>
            <person name="Cros-Aarteil S."/>
            <person name="Calhoun S."/>
            <person name="Haridas S."/>
            <person name="Kuo A."/>
            <person name="Mondo S."/>
            <person name="Pangilinan J."/>
            <person name="Riley R."/>
            <person name="LaButti K."/>
            <person name="Andreopoulos B."/>
            <person name="Lipzen A."/>
            <person name="Chen C."/>
            <person name="Yan M."/>
            <person name="Daum C."/>
            <person name="Ng V."/>
            <person name="Clum A."/>
            <person name="Steindorff A."/>
            <person name="Ohm R.A."/>
            <person name="Martin F."/>
            <person name="Silar P."/>
            <person name="Natvig D.O."/>
            <person name="Lalanne C."/>
            <person name="Gautier V."/>
            <person name="Ament-Velasquez S.L."/>
            <person name="Kruys A."/>
            <person name="Hutchinson M.I."/>
            <person name="Powell A.J."/>
            <person name="Barry K."/>
            <person name="Miller A.N."/>
            <person name="Grigoriev I.V."/>
            <person name="Debuchy R."/>
            <person name="Gladieux P."/>
            <person name="Hiltunen Thoren M."/>
            <person name="Johannesson H."/>
        </authorList>
    </citation>
    <scope>NUCLEOTIDE SEQUENCE</scope>
    <source>
        <strain evidence="7">PSN324</strain>
    </source>
</reference>
<dbReference type="GO" id="GO:0008270">
    <property type="term" value="F:zinc ion binding"/>
    <property type="evidence" value="ECO:0007669"/>
    <property type="project" value="UniProtKB-KW"/>
</dbReference>
<sequence length="338" mass="37208">MPYQNHGDLGDSYFGFIGINTRAYGCFQELGYSSLPSRTRPLWDFGEPYDFAAANRNTGFITGNNPNHDDHQGETNSAAAQTPGPEERDRNGASRVRSPSRTRRSGTAPDLANSDPPVSLPSTHHPGVQDLIGMFQPFRGVTPVTSDGGSASVHARHRRLFPLSSTNRGRITQSQRVRHPFLSSPPEVSNNQSTNLTTQEDAGSGRIGIDSANPDVESAQGRLQRLVMLDSEEEQEATTRPDDQHPRQAYPGDAGLINFDNRVSNLNRIRVAPEPAPLAEAAQGDEDPFCTICQEDVKRSEMKTTLNGCGHQFHVDCIYHWVTEQDNCPNCRAWVVIT</sequence>
<accession>A0AAV9HIM2</accession>
<dbReference type="Gene3D" id="3.30.40.10">
    <property type="entry name" value="Zinc/RING finger domain, C3HC4 (zinc finger)"/>
    <property type="match status" value="1"/>
</dbReference>
<feature type="region of interest" description="Disordered" evidence="5">
    <location>
        <begin position="179"/>
        <end position="217"/>
    </location>
</feature>
<dbReference type="AlphaFoldDB" id="A0AAV9HIM2"/>
<dbReference type="Proteomes" id="UP001321749">
    <property type="component" value="Unassembled WGS sequence"/>
</dbReference>
<evidence type="ECO:0000256" key="2">
    <source>
        <dbReference type="ARBA" id="ARBA00022771"/>
    </source>
</evidence>
<keyword evidence="3" id="KW-0862">Zinc</keyword>
<name>A0AAV9HIM2_9PEZI</name>
<dbReference type="SUPFAM" id="SSF57850">
    <property type="entry name" value="RING/U-box"/>
    <property type="match status" value="1"/>
</dbReference>
<dbReference type="Pfam" id="PF13639">
    <property type="entry name" value="zf-RING_2"/>
    <property type="match status" value="1"/>
</dbReference>
<protein>
    <recommendedName>
        <fullName evidence="6">RING-type domain-containing protein</fullName>
    </recommendedName>
</protein>
<evidence type="ECO:0000256" key="5">
    <source>
        <dbReference type="SAM" id="MobiDB-lite"/>
    </source>
</evidence>
<gene>
    <name evidence="7" type="ORF">QBC42DRAFT_253129</name>
</gene>
<feature type="region of interest" description="Disordered" evidence="5">
    <location>
        <begin position="232"/>
        <end position="256"/>
    </location>
</feature>
<evidence type="ECO:0000313" key="7">
    <source>
        <dbReference type="EMBL" id="KAK4460727.1"/>
    </source>
</evidence>
<evidence type="ECO:0000313" key="8">
    <source>
        <dbReference type="Proteomes" id="UP001321749"/>
    </source>
</evidence>
<dbReference type="PROSITE" id="PS50089">
    <property type="entry name" value="ZF_RING_2"/>
    <property type="match status" value="1"/>
</dbReference>
<proteinExistence type="predicted"/>
<dbReference type="InterPro" id="IPR053238">
    <property type="entry name" value="RING-H2_zinc_finger"/>
</dbReference>
<comment type="caution">
    <text evidence="7">The sequence shown here is derived from an EMBL/GenBank/DDBJ whole genome shotgun (WGS) entry which is preliminary data.</text>
</comment>
<feature type="compositionally biased region" description="Polar residues" evidence="5">
    <location>
        <begin position="56"/>
        <end position="66"/>
    </location>
</feature>
<dbReference type="EMBL" id="MU865005">
    <property type="protein sequence ID" value="KAK4460727.1"/>
    <property type="molecule type" value="Genomic_DNA"/>
</dbReference>
<dbReference type="PANTHER" id="PTHR14155">
    <property type="entry name" value="RING FINGER DOMAIN-CONTAINING"/>
    <property type="match status" value="1"/>
</dbReference>
<evidence type="ECO:0000256" key="1">
    <source>
        <dbReference type="ARBA" id="ARBA00022723"/>
    </source>
</evidence>
<reference evidence="7" key="2">
    <citation type="submission" date="2023-06" db="EMBL/GenBank/DDBJ databases">
        <authorList>
            <consortium name="Lawrence Berkeley National Laboratory"/>
            <person name="Mondo S.J."/>
            <person name="Hensen N."/>
            <person name="Bonometti L."/>
            <person name="Westerberg I."/>
            <person name="Brannstrom I.O."/>
            <person name="Guillou S."/>
            <person name="Cros-Aarteil S."/>
            <person name="Calhoun S."/>
            <person name="Haridas S."/>
            <person name="Kuo A."/>
            <person name="Pangilinan J."/>
            <person name="Riley R."/>
            <person name="Labutti K."/>
            <person name="Andreopoulos B."/>
            <person name="Lipzen A."/>
            <person name="Chen C."/>
            <person name="Yanf M."/>
            <person name="Daum C."/>
            <person name="Ng V."/>
            <person name="Clum A."/>
            <person name="Steindorff A."/>
            <person name="Ohm R."/>
            <person name="Martin F."/>
            <person name="Silar P."/>
            <person name="Natvig D."/>
            <person name="Lalanne C."/>
            <person name="Gautier V."/>
            <person name="Ament-Velasquez S.L."/>
            <person name="Kruys A."/>
            <person name="Hutchinson M.I."/>
            <person name="Powell A.J."/>
            <person name="Barry K."/>
            <person name="Miller A.N."/>
            <person name="Grigoriev I.V."/>
            <person name="Debuchy R."/>
            <person name="Gladieux P."/>
            <person name="Thoren M.H."/>
            <person name="Johannesson H."/>
        </authorList>
    </citation>
    <scope>NUCLEOTIDE SEQUENCE</scope>
    <source>
        <strain evidence="7">PSN324</strain>
    </source>
</reference>
<evidence type="ECO:0000256" key="3">
    <source>
        <dbReference type="ARBA" id="ARBA00022833"/>
    </source>
</evidence>
<feature type="compositionally biased region" description="Polar residues" evidence="5">
    <location>
        <begin position="186"/>
        <end position="201"/>
    </location>
</feature>
<dbReference type="SMART" id="SM00184">
    <property type="entry name" value="RING"/>
    <property type="match status" value="1"/>
</dbReference>
<dbReference type="InterPro" id="IPR013083">
    <property type="entry name" value="Znf_RING/FYVE/PHD"/>
</dbReference>
<feature type="compositionally biased region" description="Basic and acidic residues" evidence="5">
    <location>
        <begin position="237"/>
        <end position="246"/>
    </location>
</feature>
<keyword evidence="8" id="KW-1185">Reference proteome</keyword>
<feature type="domain" description="RING-type" evidence="6">
    <location>
        <begin position="290"/>
        <end position="332"/>
    </location>
</feature>
<evidence type="ECO:0000259" key="6">
    <source>
        <dbReference type="PROSITE" id="PS50089"/>
    </source>
</evidence>
<dbReference type="PANTHER" id="PTHR14155:SF627">
    <property type="entry name" value="OS06G0192800 PROTEIN"/>
    <property type="match status" value="1"/>
</dbReference>
<organism evidence="7 8">
    <name type="scientific">Cladorrhinum samala</name>
    <dbReference type="NCBI Taxonomy" id="585594"/>
    <lineage>
        <taxon>Eukaryota</taxon>
        <taxon>Fungi</taxon>
        <taxon>Dikarya</taxon>
        <taxon>Ascomycota</taxon>
        <taxon>Pezizomycotina</taxon>
        <taxon>Sordariomycetes</taxon>
        <taxon>Sordariomycetidae</taxon>
        <taxon>Sordariales</taxon>
        <taxon>Podosporaceae</taxon>
        <taxon>Cladorrhinum</taxon>
    </lineage>
</organism>
<feature type="region of interest" description="Disordered" evidence="5">
    <location>
        <begin position="56"/>
        <end position="130"/>
    </location>
</feature>
<evidence type="ECO:0000256" key="4">
    <source>
        <dbReference type="PROSITE-ProRule" id="PRU00175"/>
    </source>
</evidence>